<keyword evidence="3" id="KW-1185">Reference proteome</keyword>
<gene>
    <name evidence="2" type="ORF">Pyn_30218</name>
</gene>
<protein>
    <submittedName>
        <fullName evidence="2">Uncharacterized protein</fullName>
    </submittedName>
</protein>
<accession>A0A314YI97</accession>
<name>A0A314YI97_PRUYE</name>
<evidence type="ECO:0000313" key="2">
    <source>
        <dbReference type="EMBL" id="PQQ07322.1"/>
    </source>
</evidence>
<organism evidence="2 3">
    <name type="scientific">Prunus yedoensis var. nudiflora</name>
    <dbReference type="NCBI Taxonomy" id="2094558"/>
    <lineage>
        <taxon>Eukaryota</taxon>
        <taxon>Viridiplantae</taxon>
        <taxon>Streptophyta</taxon>
        <taxon>Embryophyta</taxon>
        <taxon>Tracheophyta</taxon>
        <taxon>Spermatophyta</taxon>
        <taxon>Magnoliopsida</taxon>
        <taxon>eudicotyledons</taxon>
        <taxon>Gunneridae</taxon>
        <taxon>Pentapetalae</taxon>
        <taxon>rosids</taxon>
        <taxon>fabids</taxon>
        <taxon>Rosales</taxon>
        <taxon>Rosaceae</taxon>
        <taxon>Amygdaloideae</taxon>
        <taxon>Amygdaleae</taxon>
        <taxon>Prunus</taxon>
    </lineage>
</organism>
<dbReference type="AlphaFoldDB" id="A0A314YI97"/>
<evidence type="ECO:0000256" key="1">
    <source>
        <dbReference type="SAM" id="MobiDB-lite"/>
    </source>
</evidence>
<comment type="caution">
    <text evidence="2">The sequence shown here is derived from an EMBL/GenBank/DDBJ whole genome shotgun (WGS) entry which is preliminary data.</text>
</comment>
<evidence type="ECO:0000313" key="3">
    <source>
        <dbReference type="Proteomes" id="UP000250321"/>
    </source>
</evidence>
<feature type="compositionally biased region" description="Basic and acidic residues" evidence="1">
    <location>
        <begin position="1"/>
        <end position="11"/>
    </location>
</feature>
<reference evidence="2 3" key="1">
    <citation type="submission" date="2018-02" db="EMBL/GenBank/DDBJ databases">
        <title>Draft genome of wild Prunus yedoensis var. nudiflora.</title>
        <authorList>
            <person name="Baek S."/>
            <person name="Kim J.-H."/>
            <person name="Choi K."/>
            <person name="Kim G.-B."/>
            <person name="Cho A."/>
            <person name="Jang H."/>
            <person name="Shin C.-H."/>
            <person name="Yu H.-J."/>
            <person name="Mun J.-H."/>
        </authorList>
    </citation>
    <scope>NUCLEOTIDE SEQUENCE [LARGE SCALE GENOMIC DNA]</scope>
    <source>
        <strain evidence="3">cv. Jeju island</strain>
        <tissue evidence="2">Leaf</tissue>
    </source>
</reference>
<dbReference type="EMBL" id="PJQY01000868">
    <property type="protein sequence ID" value="PQQ07322.1"/>
    <property type="molecule type" value="Genomic_DNA"/>
</dbReference>
<proteinExistence type="predicted"/>
<sequence>MGGGDRLRWNSEGETLQNDDVMMQSSPSSTTEDEESQSLWQSSGRTGCTGFPCR</sequence>
<feature type="region of interest" description="Disordered" evidence="1">
    <location>
        <begin position="1"/>
        <end position="54"/>
    </location>
</feature>
<dbReference type="Proteomes" id="UP000250321">
    <property type="component" value="Unassembled WGS sequence"/>
</dbReference>